<evidence type="ECO:0000256" key="8">
    <source>
        <dbReference type="ARBA" id="ARBA00023306"/>
    </source>
</evidence>
<reference evidence="11" key="1">
    <citation type="journal article" date="2020" name="mSystems">
        <title>Genome- and Community-Level Interaction Insights into Carbon Utilization and Element Cycling Functions of Hydrothermarchaeota in Hydrothermal Sediment.</title>
        <authorList>
            <person name="Zhou Z."/>
            <person name="Liu Y."/>
            <person name="Xu W."/>
            <person name="Pan J."/>
            <person name="Luo Z.H."/>
            <person name="Li M."/>
        </authorList>
    </citation>
    <scope>NUCLEOTIDE SEQUENCE [LARGE SCALE GENOMIC DNA]</scope>
    <source>
        <strain evidence="11">SpSt-876</strain>
    </source>
</reference>
<evidence type="ECO:0000256" key="1">
    <source>
        <dbReference type="ARBA" id="ARBA00005417"/>
    </source>
</evidence>
<evidence type="ECO:0000259" key="10">
    <source>
        <dbReference type="PROSITE" id="PS50893"/>
    </source>
</evidence>
<evidence type="ECO:0000256" key="9">
    <source>
        <dbReference type="RuleBase" id="RU365094"/>
    </source>
</evidence>
<evidence type="ECO:0000256" key="2">
    <source>
        <dbReference type="ARBA" id="ARBA00020019"/>
    </source>
</evidence>
<keyword evidence="8 9" id="KW-0131">Cell cycle</keyword>
<dbReference type="GO" id="GO:0005524">
    <property type="term" value="F:ATP binding"/>
    <property type="evidence" value="ECO:0007669"/>
    <property type="project" value="UniProtKB-UniRule"/>
</dbReference>
<keyword evidence="5 9" id="KW-0547">Nucleotide-binding</keyword>
<dbReference type="SUPFAM" id="SSF52540">
    <property type="entry name" value="P-loop containing nucleoside triphosphate hydrolases"/>
    <property type="match status" value="1"/>
</dbReference>
<comment type="subcellular location">
    <subcellularLocation>
        <location evidence="9">Cell membrane</location>
        <topology evidence="9">Peripheral membrane protein</topology>
        <orientation evidence="9">Cytoplasmic side</orientation>
    </subcellularLocation>
</comment>
<dbReference type="SMART" id="SM00382">
    <property type="entry name" value="AAA"/>
    <property type="match status" value="1"/>
</dbReference>
<dbReference type="PROSITE" id="PS50893">
    <property type="entry name" value="ABC_TRANSPORTER_2"/>
    <property type="match status" value="1"/>
</dbReference>
<protein>
    <recommendedName>
        <fullName evidence="2 9">Cell division ATP-binding protein FtsE</fullName>
    </recommendedName>
</protein>
<sequence length="221" mass="24612">MIEFIGVSKTYSNNWTALTNINLKIEKGEFVFVTGPTGAGKTTLLRLIYREELPSVGVVNVLGQNLASLRPKDIPNLRRQIGVVFQDFKLLYERTAYENLEFVLRVIGTPKAVIKKKIADTMDRLGIWPKKDSYPFELSGGEQQKVSLARALVKDPSILLADEPTGNIDPEGASEILAIFKELNYQGTTVIMATHNTELAQLSRKRRIGLEKGKVFFDGVG</sequence>
<keyword evidence="3 9" id="KW-1003">Cell membrane</keyword>
<proteinExistence type="inferred from homology"/>
<dbReference type="InterPro" id="IPR003593">
    <property type="entry name" value="AAA+_ATPase"/>
</dbReference>
<dbReference type="Gene3D" id="3.40.50.300">
    <property type="entry name" value="P-loop containing nucleotide triphosphate hydrolases"/>
    <property type="match status" value="1"/>
</dbReference>
<keyword evidence="7 9" id="KW-0472">Membrane</keyword>
<keyword evidence="4 9" id="KW-0132">Cell division</keyword>
<organism evidence="11">
    <name type="scientific">candidate division WOR-3 bacterium</name>
    <dbReference type="NCBI Taxonomy" id="2052148"/>
    <lineage>
        <taxon>Bacteria</taxon>
        <taxon>Bacteria division WOR-3</taxon>
    </lineage>
</organism>
<dbReference type="GO" id="GO:0005886">
    <property type="term" value="C:plasma membrane"/>
    <property type="evidence" value="ECO:0007669"/>
    <property type="project" value="UniProtKB-SubCell"/>
</dbReference>
<dbReference type="EMBL" id="DTLI01000180">
    <property type="protein sequence ID" value="HHS52718.1"/>
    <property type="molecule type" value="Genomic_DNA"/>
</dbReference>
<comment type="function">
    <text evidence="9">Part of the ABC transporter FtsEX involved in cellular division.</text>
</comment>
<dbReference type="InterPro" id="IPR005286">
    <property type="entry name" value="Cell_div_FtsE"/>
</dbReference>
<dbReference type="GO" id="GO:0051301">
    <property type="term" value="P:cell division"/>
    <property type="evidence" value="ECO:0007669"/>
    <property type="project" value="UniProtKB-UniRule"/>
</dbReference>
<dbReference type="GO" id="GO:0022857">
    <property type="term" value="F:transmembrane transporter activity"/>
    <property type="evidence" value="ECO:0007669"/>
    <property type="project" value="TreeGrafter"/>
</dbReference>
<dbReference type="InterPro" id="IPR003439">
    <property type="entry name" value="ABC_transporter-like_ATP-bd"/>
</dbReference>
<dbReference type="AlphaFoldDB" id="A0A7C6EB70"/>
<dbReference type="PROSITE" id="PS00211">
    <property type="entry name" value="ABC_TRANSPORTER_1"/>
    <property type="match status" value="1"/>
</dbReference>
<evidence type="ECO:0000256" key="6">
    <source>
        <dbReference type="ARBA" id="ARBA00022840"/>
    </source>
</evidence>
<dbReference type="GO" id="GO:0016887">
    <property type="term" value="F:ATP hydrolysis activity"/>
    <property type="evidence" value="ECO:0007669"/>
    <property type="project" value="InterPro"/>
</dbReference>
<comment type="subunit">
    <text evidence="9">Homodimer. Forms a membrane-associated complex with FtsX.</text>
</comment>
<keyword evidence="6 9" id="KW-0067">ATP-binding</keyword>
<dbReference type="PANTHER" id="PTHR24220:SF470">
    <property type="entry name" value="CELL DIVISION ATP-BINDING PROTEIN FTSE"/>
    <property type="match status" value="1"/>
</dbReference>
<dbReference type="PANTHER" id="PTHR24220">
    <property type="entry name" value="IMPORT ATP-BINDING PROTEIN"/>
    <property type="match status" value="1"/>
</dbReference>
<dbReference type="InterPro" id="IPR015854">
    <property type="entry name" value="ABC_transpr_LolD-like"/>
</dbReference>
<accession>A0A7C6EB70</accession>
<dbReference type="InterPro" id="IPR027417">
    <property type="entry name" value="P-loop_NTPase"/>
</dbReference>
<dbReference type="InterPro" id="IPR017871">
    <property type="entry name" value="ABC_transporter-like_CS"/>
</dbReference>
<evidence type="ECO:0000256" key="5">
    <source>
        <dbReference type="ARBA" id="ARBA00022741"/>
    </source>
</evidence>
<name>A0A7C6EB70_UNCW3</name>
<evidence type="ECO:0000256" key="3">
    <source>
        <dbReference type="ARBA" id="ARBA00022475"/>
    </source>
</evidence>
<comment type="caution">
    <text evidence="11">The sequence shown here is derived from an EMBL/GenBank/DDBJ whole genome shotgun (WGS) entry which is preliminary data.</text>
</comment>
<evidence type="ECO:0000256" key="4">
    <source>
        <dbReference type="ARBA" id="ARBA00022618"/>
    </source>
</evidence>
<dbReference type="Pfam" id="PF00005">
    <property type="entry name" value="ABC_tran"/>
    <property type="match status" value="1"/>
</dbReference>
<dbReference type="FunFam" id="3.40.50.300:FF:000056">
    <property type="entry name" value="Cell division ATP-binding protein FtsE"/>
    <property type="match status" value="1"/>
</dbReference>
<comment type="similarity">
    <text evidence="1 9">Belongs to the ABC transporter superfamily.</text>
</comment>
<feature type="domain" description="ABC transporter" evidence="10">
    <location>
        <begin position="2"/>
        <end position="220"/>
    </location>
</feature>
<evidence type="ECO:0000313" key="11">
    <source>
        <dbReference type="EMBL" id="HHS52718.1"/>
    </source>
</evidence>
<dbReference type="NCBIfam" id="TIGR02673">
    <property type="entry name" value="FtsE"/>
    <property type="match status" value="1"/>
</dbReference>
<gene>
    <name evidence="9 11" type="primary">ftsE</name>
    <name evidence="11" type="ORF">ENW73_07640</name>
</gene>
<evidence type="ECO:0000256" key="7">
    <source>
        <dbReference type="ARBA" id="ARBA00023136"/>
    </source>
</evidence>